<keyword evidence="2" id="KW-1185">Reference proteome</keyword>
<gene>
    <name evidence="1" type="ORF">IWW38_002603</name>
</gene>
<dbReference type="Proteomes" id="UP001139981">
    <property type="component" value="Unassembled WGS sequence"/>
</dbReference>
<sequence>MDRRVSLPSFQEIAGTLPKPAAAPGHATSPQPIPQKPYTRSAHPSDRQQGEYGGHGYYSPDSRYVLHSNRPPPLHQHQHPYQHPYQQQHYSSSYPRRGSDLMSSPGLLPQPHPLKQLEIEEHAHGLHDGVIALGSVANGEHKARIPPRNVHVVAQMRTGVAPTSAAADPIRLPAHGSASSLPHSATSFMHSPPSSASQFAPHHMSSPAAASSAEPGARVLSPLSPAYKQGGGIGSPPTRAMDISPQQQYYQQQQQHRPAPMVASPPVPYNHQHRHYHNNSNSSTSNISVSPVTNPAIPPTHSSHMRELSVPELIEEDNMDYDDNTPQNGMMDEDSIDGGMSTAKIRTIHKLAERRRRREMKNLFDTLRKCLPIDKSVRLSKWEVLKKAIEVISAQDSEIRMLRLGFEHSKSTPQQ</sequence>
<organism evidence="1 2">
    <name type="scientific">Coemansia aciculifera</name>
    <dbReference type="NCBI Taxonomy" id="417176"/>
    <lineage>
        <taxon>Eukaryota</taxon>
        <taxon>Fungi</taxon>
        <taxon>Fungi incertae sedis</taxon>
        <taxon>Zoopagomycota</taxon>
        <taxon>Kickxellomycotina</taxon>
        <taxon>Kickxellomycetes</taxon>
        <taxon>Kickxellales</taxon>
        <taxon>Kickxellaceae</taxon>
        <taxon>Coemansia</taxon>
    </lineage>
</organism>
<protein>
    <submittedName>
        <fullName evidence="1">Uncharacterized protein</fullName>
    </submittedName>
</protein>
<name>A0ACC1M3L1_9FUNG</name>
<evidence type="ECO:0000313" key="1">
    <source>
        <dbReference type="EMBL" id="KAJ2894360.1"/>
    </source>
</evidence>
<dbReference type="EMBL" id="JANBVB010000421">
    <property type="protein sequence ID" value="KAJ2894360.1"/>
    <property type="molecule type" value="Genomic_DNA"/>
</dbReference>
<reference evidence="1" key="1">
    <citation type="submission" date="2022-07" db="EMBL/GenBank/DDBJ databases">
        <title>Phylogenomic reconstructions and comparative analyses of Kickxellomycotina fungi.</title>
        <authorList>
            <person name="Reynolds N.K."/>
            <person name="Stajich J.E."/>
            <person name="Barry K."/>
            <person name="Grigoriev I.V."/>
            <person name="Crous P."/>
            <person name="Smith M.E."/>
        </authorList>
    </citation>
    <scope>NUCLEOTIDE SEQUENCE</scope>
    <source>
        <strain evidence="1">CBS 190363</strain>
    </source>
</reference>
<evidence type="ECO:0000313" key="2">
    <source>
        <dbReference type="Proteomes" id="UP001139981"/>
    </source>
</evidence>
<accession>A0ACC1M3L1</accession>
<proteinExistence type="predicted"/>
<comment type="caution">
    <text evidence="1">The sequence shown here is derived from an EMBL/GenBank/DDBJ whole genome shotgun (WGS) entry which is preliminary data.</text>
</comment>